<dbReference type="VEuPathDB" id="FungiDB:C5L36_0A03440"/>
<evidence type="ECO:0000256" key="5">
    <source>
        <dbReference type="ARBA" id="ARBA00023136"/>
    </source>
</evidence>
<accession>A0A1Z8JRL3</accession>
<feature type="region of interest" description="Disordered" evidence="6">
    <location>
        <begin position="1"/>
        <end position="24"/>
    </location>
</feature>
<evidence type="ECO:0000256" key="2">
    <source>
        <dbReference type="ARBA" id="ARBA00022448"/>
    </source>
</evidence>
<feature type="transmembrane region" description="Helical" evidence="7">
    <location>
        <begin position="61"/>
        <end position="82"/>
    </location>
</feature>
<reference evidence="8 9" key="1">
    <citation type="submission" date="2017-05" db="EMBL/GenBank/DDBJ databases">
        <title>The Genome Sequence of Candida krusei Ckrusei653.</title>
        <authorList>
            <person name="Cuomo C."/>
            <person name="Forche A."/>
            <person name="Young S."/>
            <person name="Abouelleil A."/>
            <person name="Cao P."/>
            <person name="Chapman S."/>
            <person name="Cusick C."/>
            <person name="Shea T."/>
            <person name="Nusbaum C."/>
            <person name="Birren B."/>
        </authorList>
    </citation>
    <scope>NUCLEOTIDE SEQUENCE [LARGE SCALE GENOMIC DNA]</scope>
    <source>
        <strain evidence="8 9">Ckrusei653</strain>
    </source>
</reference>
<dbReference type="EMBL" id="NHMM01000002">
    <property type="protein sequence ID" value="OUT23234.1"/>
    <property type="molecule type" value="Genomic_DNA"/>
</dbReference>
<keyword evidence="2" id="KW-0813">Transport</keyword>
<evidence type="ECO:0000256" key="1">
    <source>
        <dbReference type="ARBA" id="ARBA00004141"/>
    </source>
</evidence>
<sequence length="127" mass="14320">MSEKESASMSSGHKTSSESNNYQDVELNVKEGTGELQLTDEEKKQKVDQLASEMNISQKKLMWKIDLCVVPPFCLLYFLAFLDRVNVSNAKVYGIEKALGLHGNQFATALTVFFVPYIVFEVLSNYL</sequence>
<comment type="caution">
    <text evidence="8">The sequence shown here is derived from an EMBL/GenBank/DDBJ whole genome shotgun (WGS) entry which is preliminary data.</text>
</comment>
<gene>
    <name evidence="8" type="ORF">CAS74_001549</name>
</gene>
<organism evidence="8 9">
    <name type="scientific">Pichia kudriavzevii</name>
    <name type="common">Yeast</name>
    <name type="synonym">Issatchenkia orientalis</name>
    <dbReference type="NCBI Taxonomy" id="4909"/>
    <lineage>
        <taxon>Eukaryota</taxon>
        <taxon>Fungi</taxon>
        <taxon>Dikarya</taxon>
        <taxon>Ascomycota</taxon>
        <taxon>Saccharomycotina</taxon>
        <taxon>Pichiomycetes</taxon>
        <taxon>Pichiales</taxon>
        <taxon>Pichiaceae</taxon>
        <taxon>Pichia</taxon>
    </lineage>
</organism>
<name>A0A1Z8JRL3_PICKU</name>
<dbReference type="AlphaFoldDB" id="A0A1Z8JRL3"/>
<evidence type="ECO:0000256" key="4">
    <source>
        <dbReference type="ARBA" id="ARBA00022989"/>
    </source>
</evidence>
<dbReference type="PANTHER" id="PTHR43791:SF46">
    <property type="entry name" value="MAJOR FACILITATOR SUPERFAMILY (MFS) PROFILE DOMAIN-CONTAINING PROTEIN-RELATED"/>
    <property type="match status" value="1"/>
</dbReference>
<keyword evidence="5 7" id="KW-0472">Membrane</keyword>
<dbReference type="GO" id="GO:0022857">
    <property type="term" value="F:transmembrane transporter activity"/>
    <property type="evidence" value="ECO:0007669"/>
    <property type="project" value="TreeGrafter"/>
</dbReference>
<keyword evidence="4 7" id="KW-1133">Transmembrane helix</keyword>
<dbReference type="Gene3D" id="1.20.1250.20">
    <property type="entry name" value="MFS general substrate transporter like domains"/>
    <property type="match status" value="1"/>
</dbReference>
<dbReference type="SUPFAM" id="SSF103473">
    <property type="entry name" value="MFS general substrate transporter"/>
    <property type="match status" value="1"/>
</dbReference>
<evidence type="ECO:0000313" key="8">
    <source>
        <dbReference type="EMBL" id="OUT23234.1"/>
    </source>
</evidence>
<feature type="transmembrane region" description="Helical" evidence="7">
    <location>
        <begin position="102"/>
        <end position="123"/>
    </location>
</feature>
<evidence type="ECO:0000256" key="7">
    <source>
        <dbReference type="SAM" id="Phobius"/>
    </source>
</evidence>
<comment type="subcellular location">
    <subcellularLocation>
        <location evidence="1">Membrane</location>
        <topology evidence="1">Multi-pass membrane protein</topology>
    </subcellularLocation>
</comment>
<evidence type="ECO:0000256" key="3">
    <source>
        <dbReference type="ARBA" id="ARBA00022692"/>
    </source>
</evidence>
<dbReference type="GO" id="GO:0005886">
    <property type="term" value="C:plasma membrane"/>
    <property type="evidence" value="ECO:0007669"/>
    <property type="project" value="TreeGrafter"/>
</dbReference>
<evidence type="ECO:0008006" key="10">
    <source>
        <dbReference type="Google" id="ProtNLM"/>
    </source>
</evidence>
<dbReference type="Proteomes" id="UP000195871">
    <property type="component" value="Unassembled WGS sequence"/>
</dbReference>
<dbReference type="InterPro" id="IPR036259">
    <property type="entry name" value="MFS_trans_sf"/>
</dbReference>
<keyword evidence="3 7" id="KW-0812">Transmembrane</keyword>
<evidence type="ECO:0000256" key="6">
    <source>
        <dbReference type="SAM" id="MobiDB-lite"/>
    </source>
</evidence>
<protein>
    <recommendedName>
        <fullName evidence="10">Allantoate permease</fullName>
    </recommendedName>
</protein>
<feature type="compositionally biased region" description="Polar residues" evidence="6">
    <location>
        <begin position="7"/>
        <end position="23"/>
    </location>
</feature>
<proteinExistence type="predicted"/>
<dbReference type="PANTHER" id="PTHR43791">
    <property type="entry name" value="PERMEASE-RELATED"/>
    <property type="match status" value="1"/>
</dbReference>
<evidence type="ECO:0000313" key="9">
    <source>
        <dbReference type="Proteomes" id="UP000195871"/>
    </source>
</evidence>